<dbReference type="WBParaSite" id="SMUV_0001004701-mRNA-1">
    <property type="protein sequence ID" value="SMUV_0001004701-mRNA-1"/>
    <property type="gene ID" value="SMUV_0001004701"/>
</dbReference>
<dbReference type="GO" id="GO:0000030">
    <property type="term" value="F:mannosyltransferase activity"/>
    <property type="evidence" value="ECO:0007669"/>
    <property type="project" value="TreeGrafter"/>
</dbReference>
<accession>A0A0N5AYK3</accession>
<dbReference type="GO" id="GO:0005637">
    <property type="term" value="C:nuclear inner membrane"/>
    <property type="evidence" value="ECO:0007669"/>
    <property type="project" value="TreeGrafter"/>
</dbReference>
<organism evidence="10 11">
    <name type="scientific">Syphacia muris</name>
    <dbReference type="NCBI Taxonomy" id="451379"/>
    <lineage>
        <taxon>Eukaryota</taxon>
        <taxon>Metazoa</taxon>
        <taxon>Ecdysozoa</taxon>
        <taxon>Nematoda</taxon>
        <taxon>Chromadorea</taxon>
        <taxon>Rhabditida</taxon>
        <taxon>Spirurina</taxon>
        <taxon>Oxyuridomorpha</taxon>
        <taxon>Oxyuroidea</taxon>
        <taxon>Oxyuridae</taxon>
        <taxon>Syphacia</taxon>
    </lineage>
</organism>
<evidence type="ECO:0000256" key="2">
    <source>
        <dbReference type="ARBA" id="ARBA00008744"/>
    </source>
</evidence>
<name>A0A0N5AYK3_9BILA</name>
<dbReference type="Proteomes" id="UP000046393">
    <property type="component" value="Unplaced"/>
</dbReference>
<comment type="subcellular location">
    <subcellularLocation>
        <location evidence="1">Membrane</location>
        <topology evidence="1">Multi-pass membrane protein</topology>
    </subcellularLocation>
</comment>
<protein>
    <submittedName>
        <fullName evidence="11">C-mannosyltransferase DPY19L3</fullName>
    </submittedName>
</protein>
<feature type="transmembrane region" description="Helical" evidence="9">
    <location>
        <begin position="342"/>
        <end position="359"/>
    </location>
</feature>
<dbReference type="Pfam" id="PF10034">
    <property type="entry name" value="Dpy19"/>
    <property type="match status" value="1"/>
</dbReference>
<dbReference type="PANTHER" id="PTHR31488">
    <property type="entry name" value="DPY-19-LIKE 1, LIKE (H. SAPIENS)"/>
    <property type="match status" value="1"/>
</dbReference>
<dbReference type="InterPro" id="IPR018732">
    <property type="entry name" value="Dpy-19/Dpy-19-like"/>
</dbReference>
<comment type="similarity">
    <text evidence="2">Belongs to the dpy-19 family.</text>
</comment>
<keyword evidence="7 9" id="KW-0472">Membrane</keyword>
<evidence type="ECO:0000256" key="5">
    <source>
        <dbReference type="ARBA" id="ARBA00022692"/>
    </source>
</evidence>
<keyword evidence="5 9" id="KW-0812">Transmembrane</keyword>
<evidence type="ECO:0000256" key="7">
    <source>
        <dbReference type="ARBA" id="ARBA00023136"/>
    </source>
</evidence>
<feature type="transmembrane region" description="Helical" evidence="9">
    <location>
        <begin position="78"/>
        <end position="101"/>
    </location>
</feature>
<evidence type="ECO:0000313" key="10">
    <source>
        <dbReference type="Proteomes" id="UP000046393"/>
    </source>
</evidence>
<keyword evidence="10" id="KW-1185">Reference proteome</keyword>
<feature type="region of interest" description="Disordered" evidence="8">
    <location>
        <begin position="34"/>
        <end position="54"/>
    </location>
</feature>
<feature type="compositionally biased region" description="Low complexity" evidence="8">
    <location>
        <begin position="41"/>
        <end position="54"/>
    </location>
</feature>
<evidence type="ECO:0000256" key="8">
    <source>
        <dbReference type="SAM" id="MobiDB-lite"/>
    </source>
</evidence>
<feature type="transmembrane region" description="Helical" evidence="9">
    <location>
        <begin position="448"/>
        <end position="469"/>
    </location>
</feature>
<sequence length="732" mass="84049">MNSTLQDLMAIDKKKKIPKTDDSDKAEYISNQENAAKTKLSATSSPSDASASSLNSESTKRSALIRLDFLNNTKIKRLWTMIGVICGLLCGIELHEALYWFSHLKQVEREISLRTEAGFYYSYFKKLIQPKYGFYEGVRSLLYDSRTEYPREINAIQRFNIYPEIFLAFIYRLLTSNSYIAGFLPHSTVFYVYSCFIFSGFGITALFLVAWSLTHSWIFGFLTATWMTVNHLDSSRTFFTVNMRENFALPFFWLQNLVLLQMLKHSTRISKKCAIWYLINTILFILCWQFNQFVLLLQSLALLSVAVVNLEYRLRVANILCLQLIASVLAMILQFLPPFTCTSISVSFAVSAIIVLYLTEGVLKKILSNCIVLNTLLISVTFGLTAAINKFTRFVTAAEADSHIWTFVKAKLGLQDKSPVPFETAIYLCHKAFDWIDNGFFTRTKTTAVLPVYCAGVIVVIILSVNYMFPQQSGKLFHMLSKKTKTVLPTRLVFLVVQSLLFGVLAILTMRMKYLWFPYIVLIAAYSVYFLSKLHHQIPVNFIAAAIAIGLLVQHYPVYKEEIQDEKEFWDPETVDLMEWISKNTPTDSSWAGTMQLMAGVKACTGRRLINHPHFEDKWLRNRTAKIYQIYARQPIHYVHNILRNEAVDFIIVEESTCRAPSSGCSTKDLIDLENGIMPESAGLFQSYASQLRTSTEPRFCDQIYYDDRESQKYFKLAFSNEKFRIYEILAV</sequence>
<feature type="transmembrane region" description="Helical" evidence="9">
    <location>
        <begin position="366"/>
        <end position="388"/>
    </location>
</feature>
<evidence type="ECO:0000313" key="11">
    <source>
        <dbReference type="WBParaSite" id="SMUV_0001004701-mRNA-1"/>
    </source>
</evidence>
<keyword evidence="4" id="KW-0808">Transferase</keyword>
<dbReference type="AlphaFoldDB" id="A0A0N5AYK3"/>
<feature type="transmembrane region" description="Helical" evidence="9">
    <location>
        <begin position="275"/>
        <end position="304"/>
    </location>
</feature>
<feature type="transmembrane region" description="Helical" evidence="9">
    <location>
        <begin position="538"/>
        <end position="556"/>
    </location>
</feature>
<keyword evidence="6 9" id="KW-1133">Transmembrane helix</keyword>
<feature type="transmembrane region" description="Helical" evidence="9">
    <location>
        <begin position="490"/>
        <end position="508"/>
    </location>
</feature>
<evidence type="ECO:0000256" key="6">
    <source>
        <dbReference type="ARBA" id="ARBA00022989"/>
    </source>
</evidence>
<proteinExistence type="inferred from homology"/>
<feature type="transmembrane region" description="Helical" evidence="9">
    <location>
        <begin position="514"/>
        <end position="531"/>
    </location>
</feature>
<dbReference type="PANTHER" id="PTHR31488:SF3">
    <property type="entry name" value="C-MANNOSYLTRANSFERASE DPY19L3"/>
    <property type="match status" value="1"/>
</dbReference>
<evidence type="ECO:0000256" key="1">
    <source>
        <dbReference type="ARBA" id="ARBA00004141"/>
    </source>
</evidence>
<feature type="transmembrane region" description="Helical" evidence="9">
    <location>
        <begin position="316"/>
        <end position="336"/>
    </location>
</feature>
<evidence type="ECO:0000256" key="4">
    <source>
        <dbReference type="ARBA" id="ARBA00022679"/>
    </source>
</evidence>
<keyword evidence="3" id="KW-0328">Glycosyltransferase</keyword>
<feature type="transmembrane region" description="Helical" evidence="9">
    <location>
        <begin position="190"/>
        <end position="213"/>
    </location>
</feature>
<evidence type="ECO:0000256" key="9">
    <source>
        <dbReference type="SAM" id="Phobius"/>
    </source>
</evidence>
<evidence type="ECO:0000256" key="3">
    <source>
        <dbReference type="ARBA" id="ARBA00022676"/>
    </source>
</evidence>
<reference evidence="11" key="1">
    <citation type="submission" date="2016-03" db="UniProtKB">
        <authorList>
            <consortium name="WormBaseParasite"/>
        </authorList>
    </citation>
    <scope>IDENTIFICATION</scope>
</reference>